<organism evidence="14 15">
    <name type="scientific">Citrus yellow mottle-associated virus</name>
    <dbReference type="NCBI Taxonomy" id="2843960"/>
    <lineage>
        <taxon>Viruses</taxon>
        <taxon>Riboviria</taxon>
        <taxon>Orthornavirae</taxon>
        <taxon>Kitrinoviricota</taxon>
        <taxon>Alsuviricetes</taxon>
        <taxon>Tymovirales</taxon>
        <taxon>Alphaflexiviridae</taxon>
        <taxon>Potexvirus</taxon>
        <taxon>Mandarivirus</taxon>
        <taxon>Potexvirus citriflavimaculae</taxon>
    </lineage>
</organism>
<keyword evidence="9 13" id="KW-0472">Membrane</keyword>
<evidence type="ECO:0000313" key="14">
    <source>
        <dbReference type="EMBL" id="QGT76801.1"/>
    </source>
</evidence>
<evidence type="ECO:0000256" key="9">
    <source>
        <dbReference type="ARBA" id="ARBA00023136"/>
    </source>
</evidence>
<keyword evidence="10" id="KW-1038">Host endoplasmic reticulum</keyword>
<keyword evidence="8" id="KW-0916">Viral movement protein</keyword>
<evidence type="ECO:0000256" key="6">
    <source>
        <dbReference type="ARBA" id="ARBA00022870"/>
    </source>
</evidence>
<accession>A0A650F1D1</accession>
<dbReference type="Pfam" id="PF02495">
    <property type="entry name" value="TGBp3"/>
    <property type="match status" value="1"/>
</dbReference>
<dbReference type="GeneID" id="80536461"/>
<reference evidence="14" key="1">
    <citation type="submission" date="2019-05" db="EMBL/GenBank/DDBJ databases">
        <title>Citrus yellow mottle virus: a novel mandarivirus from Pakistan.</title>
        <authorList>
            <person name="Wu J."/>
        </authorList>
    </citation>
    <scope>NUCLEOTIDE SEQUENCE [LARGE SCALE GENOMIC DNA]</scope>
    <source>
        <strain evidence="14">CiYMV-PS</strain>
    </source>
</reference>
<comment type="subcellular location">
    <subcellularLocation>
        <location evidence="1">Host endoplasmic reticulum membrane</location>
    </subcellularLocation>
</comment>
<feature type="transmembrane region" description="Helical" evidence="13">
    <location>
        <begin position="6"/>
        <end position="22"/>
    </location>
</feature>
<keyword evidence="5 13" id="KW-0812">Transmembrane</keyword>
<dbReference type="GO" id="GO:0046740">
    <property type="term" value="P:transport of virus in host, cell to cell"/>
    <property type="evidence" value="ECO:0007669"/>
    <property type="project" value="UniProtKB-KW"/>
</dbReference>
<dbReference type="KEGG" id="vg:80536461"/>
<dbReference type="GO" id="GO:0044167">
    <property type="term" value="C:host cell endoplasmic reticulum membrane"/>
    <property type="evidence" value="ECO:0007669"/>
    <property type="project" value="UniProtKB-SubCell"/>
</dbReference>
<evidence type="ECO:0000256" key="3">
    <source>
        <dbReference type="ARBA" id="ARBA00013812"/>
    </source>
</evidence>
<evidence type="ECO:0000256" key="5">
    <source>
        <dbReference type="ARBA" id="ARBA00022692"/>
    </source>
</evidence>
<sequence>MHSIDLIIGIILAGAIIVFLLPKPEPCVITVSGASATVSNCPNPELLTDLVRALKPAKPV</sequence>
<keyword evidence="4" id="KW-0813">Transport</keyword>
<keyword evidence="7 13" id="KW-1133">Transmembrane helix</keyword>
<name>A0A650F1D1_9VIRU</name>
<evidence type="ECO:0000256" key="13">
    <source>
        <dbReference type="SAM" id="Phobius"/>
    </source>
</evidence>
<evidence type="ECO:0000256" key="1">
    <source>
        <dbReference type="ARBA" id="ARBA00004625"/>
    </source>
</evidence>
<dbReference type="EMBL" id="MK957246">
    <property type="protein sequence ID" value="QGT76801.1"/>
    <property type="molecule type" value="Genomic_RNA"/>
</dbReference>
<dbReference type="InterPro" id="IPR003411">
    <property type="entry name" value="TGBp3"/>
</dbReference>
<dbReference type="Proteomes" id="UP000683155">
    <property type="component" value="Segment"/>
</dbReference>
<evidence type="ECO:0000313" key="15">
    <source>
        <dbReference type="Proteomes" id="UP000683155"/>
    </source>
</evidence>
<evidence type="ECO:0000256" key="4">
    <source>
        <dbReference type="ARBA" id="ARBA00022448"/>
    </source>
</evidence>
<evidence type="ECO:0000256" key="11">
    <source>
        <dbReference type="ARBA" id="ARBA00025270"/>
    </source>
</evidence>
<comment type="similarity">
    <text evidence="2">Belongs to the Tymovirales TGBp3 protein family.</text>
</comment>
<evidence type="ECO:0000256" key="7">
    <source>
        <dbReference type="ARBA" id="ARBA00022989"/>
    </source>
</evidence>
<evidence type="ECO:0000256" key="10">
    <source>
        <dbReference type="ARBA" id="ARBA00023184"/>
    </source>
</evidence>
<evidence type="ECO:0000256" key="2">
    <source>
        <dbReference type="ARBA" id="ARBA00010355"/>
    </source>
</evidence>
<keyword evidence="6" id="KW-1043">Host membrane</keyword>
<keyword evidence="15" id="KW-1185">Reference proteome</keyword>
<evidence type="ECO:0000256" key="12">
    <source>
        <dbReference type="ARBA" id="ARBA00033148"/>
    </source>
</evidence>
<comment type="function">
    <text evidence="11">Plays a role in viral cell-to-cell propagation, by facilitating genome transport to neighboring plant cells through plasmosdesmata. May induce the formation of granular vesicles derived from the Endoplasmic reticulum, which align on actin filaments.</text>
</comment>
<protein>
    <recommendedName>
        <fullName evidence="3">Movement protein TGBp3</fullName>
    </recommendedName>
    <alternativeName>
        <fullName evidence="12">Triple gene block 3 protein</fullName>
    </alternativeName>
</protein>
<dbReference type="RefSeq" id="YP_010798311.1">
    <property type="nucleotide sequence ID" value="NC_076409.1"/>
</dbReference>
<proteinExistence type="inferred from homology"/>
<evidence type="ECO:0000256" key="8">
    <source>
        <dbReference type="ARBA" id="ARBA00023031"/>
    </source>
</evidence>